<evidence type="ECO:0000256" key="1">
    <source>
        <dbReference type="ARBA" id="ARBA00009986"/>
    </source>
</evidence>
<dbReference type="Gene3D" id="3.40.605.10">
    <property type="entry name" value="Aldehyde Dehydrogenase, Chain A, domain 1"/>
    <property type="match status" value="1"/>
</dbReference>
<dbReference type="Pfam" id="PF00171">
    <property type="entry name" value="Aldedh"/>
    <property type="match status" value="1"/>
</dbReference>
<dbReference type="CDD" id="cd07100">
    <property type="entry name" value="ALDH_SSADH1_GabD1"/>
    <property type="match status" value="1"/>
</dbReference>
<dbReference type="FunFam" id="3.40.605.10:FF:000012">
    <property type="entry name" value="NAD-dependent succinate-semialdehyde dehydrogenase"/>
    <property type="match status" value="1"/>
</dbReference>
<evidence type="ECO:0000259" key="4">
    <source>
        <dbReference type="Pfam" id="PF00171"/>
    </source>
</evidence>
<dbReference type="Gene3D" id="3.40.309.10">
    <property type="entry name" value="Aldehyde Dehydrogenase, Chain A, domain 2"/>
    <property type="match status" value="1"/>
</dbReference>
<dbReference type="InterPro" id="IPR016162">
    <property type="entry name" value="Ald_DH_N"/>
</dbReference>
<dbReference type="FunFam" id="3.40.309.10:FF:000010">
    <property type="entry name" value="Gamma-aminobutyraldehyde dehydrogenase"/>
    <property type="match status" value="1"/>
</dbReference>
<reference evidence="5" key="1">
    <citation type="submission" date="2024-07" db="EMBL/GenBank/DDBJ databases">
        <authorList>
            <person name="Biller S.J."/>
        </authorList>
    </citation>
    <scope>NUCLEOTIDE SEQUENCE</scope>
    <source>
        <strain evidence="5">WC2420</strain>
    </source>
</reference>
<keyword evidence="2" id="KW-0521">NADP</keyword>
<dbReference type="InterPro" id="IPR016163">
    <property type="entry name" value="Ald_DH_C"/>
</dbReference>
<comment type="similarity">
    <text evidence="1">Belongs to the aldehyde dehydrogenase family.</text>
</comment>
<gene>
    <name evidence="5" type="ORF">AB3G37_12320</name>
</gene>
<dbReference type="SUPFAM" id="SSF53720">
    <property type="entry name" value="ALDH-like"/>
    <property type="match status" value="1"/>
</dbReference>
<evidence type="ECO:0000313" key="5">
    <source>
        <dbReference type="EMBL" id="XDU70378.1"/>
    </source>
</evidence>
<dbReference type="InterPro" id="IPR044148">
    <property type="entry name" value="ALDH_GabD1-like"/>
</dbReference>
<dbReference type="GO" id="GO:0004030">
    <property type="term" value="F:aldehyde dehydrogenase [NAD(P)+] activity"/>
    <property type="evidence" value="ECO:0007669"/>
    <property type="project" value="InterPro"/>
</dbReference>
<dbReference type="GO" id="GO:0009447">
    <property type="term" value="P:putrescine catabolic process"/>
    <property type="evidence" value="ECO:0007669"/>
    <property type="project" value="UniProtKB-ARBA"/>
</dbReference>
<dbReference type="GO" id="GO:0004777">
    <property type="term" value="F:succinate-semialdehyde dehydrogenase (NAD+) activity"/>
    <property type="evidence" value="ECO:0007669"/>
    <property type="project" value="TreeGrafter"/>
</dbReference>
<sequence>MTHSMTKTHSTAGLSGAFSRNPTNGEVFKQYPFATAAEVDSALQSTHEAFNAWKDSAMVERVALLQRIANGLRKNAPALAEMMALEMGKPVTQGLAEVEKSAKLCEWYGENGPAMLVPEPTLVENDKAWVNYLPLGPVLSVMPWNFPIWQVLRGAVPIILAGNSYLLKPAPNVMGSAYLLRDVVTQAGSPAGLFEVYNADNDSVADSIKDSRIAAITLTGSVRAGSAIAAMAGAALKKCVMELGGSDAFIVLADADIEAAVKGAIAGRFMNNGQICISAKRIIVEESVIGEFTEKFLAAVKTLKIGDPQDESTYLGPMARYDLRDELDGQVKATLAEGATLLWGGEAIAGAGNYYAPTVLGDVKPGMTSFTQELFGPVASLITAKDAAEAIRMANDSEFGLGGSLWSRDVETAKVLAKQVYTGGMFINSPSFSDPRVPIGGVKKSGFGRELSHFGIREFTNPQTLWIES</sequence>
<dbReference type="InterPro" id="IPR015590">
    <property type="entry name" value="Aldehyde_DH_dom"/>
</dbReference>
<feature type="domain" description="Aldehyde dehydrogenase" evidence="4">
    <location>
        <begin position="20"/>
        <end position="464"/>
    </location>
</feature>
<evidence type="ECO:0000256" key="2">
    <source>
        <dbReference type="ARBA" id="ARBA00022857"/>
    </source>
</evidence>
<protein>
    <submittedName>
        <fullName evidence="5">NAD-dependent succinate-semialdehyde dehydrogenase</fullName>
    </submittedName>
</protein>
<dbReference type="RefSeq" id="WP_369787930.1">
    <property type="nucleotide sequence ID" value="NZ_CP165628.1"/>
</dbReference>
<accession>A0AB39VIN4</accession>
<dbReference type="PANTHER" id="PTHR43217:SF1">
    <property type="entry name" value="SUCCINATE SEMIALDEHYDE DEHYDROGENASE [NAD(P)+] SAD"/>
    <property type="match status" value="1"/>
</dbReference>
<dbReference type="EMBL" id="CP165628">
    <property type="protein sequence ID" value="XDU70378.1"/>
    <property type="molecule type" value="Genomic_DNA"/>
</dbReference>
<evidence type="ECO:0000256" key="3">
    <source>
        <dbReference type="ARBA" id="ARBA00023002"/>
    </source>
</evidence>
<organism evidence="5">
    <name type="scientific">Rouxiella sp. WC2420</name>
    <dbReference type="NCBI Taxonomy" id="3234145"/>
    <lineage>
        <taxon>Bacteria</taxon>
        <taxon>Pseudomonadati</taxon>
        <taxon>Pseudomonadota</taxon>
        <taxon>Gammaproteobacteria</taxon>
        <taxon>Enterobacterales</taxon>
        <taxon>Yersiniaceae</taxon>
        <taxon>Rouxiella</taxon>
    </lineage>
</organism>
<dbReference type="InterPro" id="IPR047110">
    <property type="entry name" value="GABD/Sad-like"/>
</dbReference>
<dbReference type="AlphaFoldDB" id="A0AB39VIN4"/>
<keyword evidence="3" id="KW-0560">Oxidoreductase</keyword>
<proteinExistence type="inferred from homology"/>
<name>A0AB39VIN4_9GAMM</name>
<dbReference type="InterPro" id="IPR016161">
    <property type="entry name" value="Ald_DH/histidinol_DH"/>
</dbReference>
<dbReference type="PANTHER" id="PTHR43217">
    <property type="entry name" value="SUCCINATE SEMIALDEHYDE DEHYDROGENASE [NAD(P)+] SAD"/>
    <property type="match status" value="1"/>
</dbReference>